<dbReference type="GO" id="GO:0003677">
    <property type="term" value="F:DNA binding"/>
    <property type="evidence" value="ECO:0007669"/>
    <property type="project" value="InterPro"/>
</dbReference>
<dbReference type="Ensembl" id="ENSAOCT00000017455.2">
    <property type="protein sequence ID" value="ENSAOCP00000026384.2"/>
    <property type="gene ID" value="ENSAOCG00000014623.2"/>
</dbReference>
<dbReference type="GO" id="GO:0006313">
    <property type="term" value="P:DNA transposition"/>
    <property type="evidence" value="ECO:0007669"/>
    <property type="project" value="InterPro"/>
</dbReference>
<evidence type="ECO:0000313" key="2">
    <source>
        <dbReference type="Ensembl" id="ENSAOCP00000026384.2"/>
    </source>
</evidence>
<feature type="domain" description="Transposase Tc1-like" evidence="1">
    <location>
        <begin position="43"/>
        <end position="114"/>
    </location>
</feature>
<dbReference type="OMA" id="AHEHENW"/>
<keyword evidence="3" id="KW-1185">Reference proteome</keyword>
<reference evidence="2" key="3">
    <citation type="submission" date="2025-09" db="UniProtKB">
        <authorList>
            <consortium name="Ensembl"/>
        </authorList>
    </citation>
    <scope>IDENTIFICATION</scope>
</reference>
<proteinExistence type="predicted"/>
<organism evidence="2 3">
    <name type="scientific">Amphiprion ocellaris</name>
    <name type="common">Clown anemonefish</name>
    <dbReference type="NCBI Taxonomy" id="80972"/>
    <lineage>
        <taxon>Eukaryota</taxon>
        <taxon>Metazoa</taxon>
        <taxon>Chordata</taxon>
        <taxon>Craniata</taxon>
        <taxon>Vertebrata</taxon>
        <taxon>Euteleostomi</taxon>
        <taxon>Actinopterygii</taxon>
        <taxon>Neopterygii</taxon>
        <taxon>Teleostei</taxon>
        <taxon>Neoteleostei</taxon>
        <taxon>Acanthomorphata</taxon>
        <taxon>Ovalentaria</taxon>
        <taxon>Pomacentridae</taxon>
        <taxon>Amphiprion</taxon>
    </lineage>
</organism>
<dbReference type="GeneTree" id="ENSGT00940000176846"/>
<dbReference type="InterPro" id="IPR002492">
    <property type="entry name" value="Transposase_Tc1-like"/>
</dbReference>
<protein>
    <recommendedName>
        <fullName evidence="1">Transposase Tc1-like domain-containing protein</fullName>
    </recommendedName>
</protein>
<accession>A0A3Q1CLE5</accession>
<reference evidence="2" key="2">
    <citation type="submission" date="2025-08" db="UniProtKB">
        <authorList>
            <consortium name="Ensembl"/>
        </authorList>
    </citation>
    <scope>IDENTIFICATION</scope>
</reference>
<dbReference type="Pfam" id="PF01498">
    <property type="entry name" value="HTH_Tnp_Tc3_2"/>
    <property type="match status" value="1"/>
</dbReference>
<sequence length="154" mass="17999">MSVNHSQFIIQAAMNTRPRHRTTGSVCDRPRSGAPRVMECNDDRYLRTYALRHRYATATQLQACLREVRGTRVSRQTIRNRLHRFGLNSRRPLQVTPLTPRHRCDLLQWAQEHVTWAMQHDWILVPHLHVTWQNCCSTCGGVERIASEQHHEAS</sequence>
<dbReference type="GO" id="GO:0015074">
    <property type="term" value="P:DNA integration"/>
    <property type="evidence" value="ECO:0007669"/>
    <property type="project" value="InterPro"/>
</dbReference>
<dbReference type="Proteomes" id="UP001501940">
    <property type="component" value="Chromosome 9"/>
</dbReference>
<dbReference type="SUPFAM" id="SSF46689">
    <property type="entry name" value="Homeodomain-like"/>
    <property type="match status" value="1"/>
</dbReference>
<evidence type="ECO:0000259" key="1">
    <source>
        <dbReference type="Pfam" id="PF01498"/>
    </source>
</evidence>
<reference evidence="2 3" key="1">
    <citation type="submission" date="2022-01" db="EMBL/GenBank/DDBJ databases">
        <title>A chromosome-scale genome assembly of the false clownfish, Amphiprion ocellaris.</title>
        <authorList>
            <person name="Ryu T."/>
        </authorList>
    </citation>
    <scope>NUCLEOTIDE SEQUENCE [LARGE SCALE GENOMIC DNA]</scope>
</reference>
<dbReference type="InterPro" id="IPR009057">
    <property type="entry name" value="Homeodomain-like_sf"/>
</dbReference>
<evidence type="ECO:0000313" key="3">
    <source>
        <dbReference type="Proteomes" id="UP001501940"/>
    </source>
</evidence>
<name>A0A3Q1CLE5_AMPOC</name>
<dbReference type="AlphaFoldDB" id="A0A3Q1CLE5"/>